<dbReference type="AlphaFoldDB" id="A0A940Y309"/>
<dbReference type="PANTHER" id="PTHR30419">
    <property type="entry name" value="HTH-TYPE TRANSCRIPTIONAL REGULATOR YBHD"/>
    <property type="match status" value="1"/>
</dbReference>
<evidence type="ECO:0000313" key="7">
    <source>
        <dbReference type="Proteomes" id="UP000676246"/>
    </source>
</evidence>
<dbReference type="EMBL" id="JAGQDD010000001">
    <property type="protein sequence ID" value="MBQ0929394.1"/>
    <property type="molecule type" value="Genomic_DNA"/>
</dbReference>
<evidence type="ECO:0000256" key="1">
    <source>
        <dbReference type="ARBA" id="ARBA00009437"/>
    </source>
</evidence>
<dbReference type="SUPFAM" id="SSF46785">
    <property type="entry name" value="Winged helix' DNA-binding domain"/>
    <property type="match status" value="1"/>
</dbReference>
<dbReference type="Gene3D" id="3.40.190.10">
    <property type="entry name" value="Periplasmic binding protein-like II"/>
    <property type="match status" value="2"/>
</dbReference>
<dbReference type="InterPro" id="IPR005119">
    <property type="entry name" value="LysR_subst-bd"/>
</dbReference>
<evidence type="ECO:0000313" key="6">
    <source>
        <dbReference type="EMBL" id="MBQ0929394.1"/>
    </source>
</evidence>
<dbReference type="InterPro" id="IPR000847">
    <property type="entry name" value="LysR_HTH_N"/>
</dbReference>
<dbReference type="SUPFAM" id="SSF53850">
    <property type="entry name" value="Periplasmic binding protein-like II"/>
    <property type="match status" value="1"/>
</dbReference>
<keyword evidence="7" id="KW-1185">Reference proteome</keyword>
<evidence type="ECO:0000256" key="3">
    <source>
        <dbReference type="ARBA" id="ARBA00023125"/>
    </source>
</evidence>
<dbReference type="Gene3D" id="1.10.10.10">
    <property type="entry name" value="Winged helix-like DNA-binding domain superfamily/Winged helix DNA-binding domain"/>
    <property type="match status" value="1"/>
</dbReference>
<dbReference type="PROSITE" id="PS50931">
    <property type="entry name" value="HTH_LYSR"/>
    <property type="match status" value="1"/>
</dbReference>
<evidence type="ECO:0000256" key="2">
    <source>
        <dbReference type="ARBA" id="ARBA00023015"/>
    </source>
</evidence>
<evidence type="ECO:0000259" key="5">
    <source>
        <dbReference type="PROSITE" id="PS50931"/>
    </source>
</evidence>
<protein>
    <submittedName>
        <fullName evidence="6">LysR family transcriptional regulator</fullName>
    </submittedName>
</protein>
<name>A0A940Y309_9BURK</name>
<dbReference type="GO" id="GO:0005829">
    <property type="term" value="C:cytosol"/>
    <property type="evidence" value="ECO:0007669"/>
    <property type="project" value="TreeGrafter"/>
</dbReference>
<dbReference type="Pfam" id="PF00126">
    <property type="entry name" value="HTH_1"/>
    <property type="match status" value="1"/>
</dbReference>
<dbReference type="GO" id="GO:0003700">
    <property type="term" value="F:DNA-binding transcription factor activity"/>
    <property type="evidence" value="ECO:0007669"/>
    <property type="project" value="InterPro"/>
</dbReference>
<keyword evidence="4" id="KW-0804">Transcription</keyword>
<dbReference type="FunFam" id="1.10.10.10:FF:000001">
    <property type="entry name" value="LysR family transcriptional regulator"/>
    <property type="match status" value="1"/>
</dbReference>
<feature type="domain" description="HTH lysR-type" evidence="5">
    <location>
        <begin position="1"/>
        <end position="58"/>
    </location>
</feature>
<dbReference type="InterPro" id="IPR036388">
    <property type="entry name" value="WH-like_DNA-bd_sf"/>
</dbReference>
<dbReference type="RefSeq" id="WP_210851639.1">
    <property type="nucleotide sequence ID" value="NZ_JAGQDD010000001.1"/>
</dbReference>
<dbReference type="InterPro" id="IPR050950">
    <property type="entry name" value="HTH-type_LysR_regulators"/>
</dbReference>
<dbReference type="PANTHER" id="PTHR30419:SF30">
    <property type="entry name" value="LYSR FAMILY TRANSCRIPTIONAL REGULATOR"/>
    <property type="match status" value="1"/>
</dbReference>
<comment type="similarity">
    <text evidence="1">Belongs to the LysR transcriptional regulatory family.</text>
</comment>
<dbReference type="PRINTS" id="PR00039">
    <property type="entry name" value="HTHLYSR"/>
</dbReference>
<dbReference type="GO" id="GO:0003677">
    <property type="term" value="F:DNA binding"/>
    <property type="evidence" value="ECO:0007669"/>
    <property type="project" value="UniProtKB-KW"/>
</dbReference>
<evidence type="ECO:0000256" key="4">
    <source>
        <dbReference type="ARBA" id="ARBA00023163"/>
    </source>
</evidence>
<sequence>MKLSALQALVAAVDEGSLRAAARRLGLTQPALTKQVRELERELGAPLLERSTTGVTPTAQGRILHARAKAAVWELDEAVQQIGQMGGRMVGQLAVGAVPLALLLLIPEAVRTYSRAFPAMMLQLREELYIGQLELLRQRQVDLVVGPIPDDLPPGECQVEPLMPIEMAVVVGRGNPKARARSLRELQDSRWVYTSLSGQSGYAKLLFERHGLQPPAPAAVVNSTLGLLSLISHGDCVGLMPLPIAHHPAAAPFMQVLKLREGPLPLTLGAIALSSVAVKPAVQQFINHLHRAAAQVGAA</sequence>
<dbReference type="InterPro" id="IPR036390">
    <property type="entry name" value="WH_DNA-bd_sf"/>
</dbReference>
<comment type="caution">
    <text evidence="6">The sequence shown here is derived from an EMBL/GenBank/DDBJ whole genome shotgun (WGS) entry which is preliminary data.</text>
</comment>
<gene>
    <name evidence="6" type="ORF">KAK03_02780</name>
</gene>
<keyword evidence="2" id="KW-0805">Transcription regulation</keyword>
<dbReference type="Pfam" id="PF03466">
    <property type="entry name" value="LysR_substrate"/>
    <property type="match status" value="1"/>
</dbReference>
<organism evidence="6 7">
    <name type="scientific">Ideonella alba</name>
    <dbReference type="NCBI Taxonomy" id="2824118"/>
    <lineage>
        <taxon>Bacteria</taxon>
        <taxon>Pseudomonadati</taxon>
        <taxon>Pseudomonadota</taxon>
        <taxon>Betaproteobacteria</taxon>
        <taxon>Burkholderiales</taxon>
        <taxon>Sphaerotilaceae</taxon>
        <taxon>Ideonella</taxon>
    </lineage>
</organism>
<reference evidence="6 7" key="1">
    <citation type="submission" date="2021-04" db="EMBL/GenBank/DDBJ databases">
        <title>The genome sequence of Ideonella sp. 3Y2.</title>
        <authorList>
            <person name="Liu Y."/>
        </authorList>
    </citation>
    <scope>NUCLEOTIDE SEQUENCE [LARGE SCALE GENOMIC DNA]</scope>
    <source>
        <strain evidence="6 7">3Y2</strain>
    </source>
</reference>
<dbReference type="Proteomes" id="UP000676246">
    <property type="component" value="Unassembled WGS sequence"/>
</dbReference>
<keyword evidence="3" id="KW-0238">DNA-binding</keyword>
<accession>A0A940Y309</accession>
<proteinExistence type="inferred from homology"/>